<dbReference type="InterPro" id="IPR010189">
    <property type="entry name" value="SK_arc"/>
</dbReference>
<comment type="similarity">
    <text evidence="3 14">Belongs to the GHMP kinase family. Archaeal shikimate kinase subfamily.</text>
</comment>
<evidence type="ECO:0000256" key="11">
    <source>
        <dbReference type="ARBA" id="ARBA00022840"/>
    </source>
</evidence>
<comment type="caution">
    <text evidence="17">The sequence shown here is derived from an EMBL/GenBank/DDBJ whole genome shotgun (WGS) entry which is preliminary data.</text>
</comment>
<keyword evidence="6 14" id="KW-0963">Cytoplasm</keyword>
<proteinExistence type="inferred from homology"/>
<dbReference type="SUPFAM" id="SSF54211">
    <property type="entry name" value="Ribosomal protein S5 domain 2-like"/>
    <property type="match status" value="1"/>
</dbReference>
<evidence type="ECO:0000313" key="17">
    <source>
        <dbReference type="EMBL" id="KZX11732.1"/>
    </source>
</evidence>
<dbReference type="InterPro" id="IPR013750">
    <property type="entry name" value="GHMP_kinase_C_dom"/>
</dbReference>
<gene>
    <name evidence="17" type="primary">thrB_2</name>
    <name evidence="14" type="synonym">aroK</name>
    <name evidence="17" type="ORF">MBCUR_13190</name>
</gene>
<feature type="domain" description="GHMP kinase N-terminal" evidence="15">
    <location>
        <begin position="63"/>
        <end position="147"/>
    </location>
</feature>
<dbReference type="InterPro" id="IPR006203">
    <property type="entry name" value="GHMP_knse_ATP-bd_CS"/>
</dbReference>
<dbReference type="PANTHER" id="PTHR20861">
    <property type="entry name" value="HOMOSERINE/4-DIPHOSPHOCYTIDYL-2-C-METHYL-D-ERYTHRITOL KINASE"/>
    <property type="match status" value="1"/>
</dbReference>
<sequence length="287" mass="30624">MKKIVRSPGSATIVNAISTGFGSAFGIGLNIEIEGKLSDSKIKCSSDIGANTKLMEISIENVLNFYKVETGVSLSTKTTLPQSSGLSSSSALSNGVTRLVGELIAKEFNLKPLNPIEVINLSIESSLMAKVSITGAFDDATASYFGGVTVTNNINREIIIKEKMKNHKILIYLPNIISSTANSDVKKMKLISSYVDLAFDFARKKDYFKALTLNGLLYSAALNFDSQIAIDALNSGAYASGLSGTGSAFVAISNEEVKDDIIDAWSSYPGKVIETHVDNVGVKIISK</sequence>
<dbReference type="GO" id="GO:0009073">
    <property type="term" value="P:aromatic amino acid family biosynthetic process"/>
    <property type="evidence" value="ECO:0007669"/>
    <property type="project" value="UniProtKB-KW"/>
</dbReference>
<evidence type="ECO:0000256" key="8">
    <source>
        <dbReference type="ARBA" id="ARBA00022679"/>
    </source>
</evidence>
<keyword evidence="9 14" id="KW-0547">Nucleotide-binding</keyword>
<reference evidence="17 18" key="1">
    <citation type="submission" date="2016-04" db="EMBL/GenBank/DDBJ databases">
        <title>Genome sequence of Methanobrevibacter curvatus DSM 11111.</title>
        <authorList>
            <person name="Poehlein A."/>
            <person name="Seedorf H."/>
            <person name="Daniel R."/>
        </authorList>
    </citation>
    <scope>NUCLEOTIDE SEQUENCE [LARGE SCALE GENOMIC DNA]</scope>
    <source>
        <strain evidence="17 18">DSM 11111</strain>
    </source>
</reference>
<evidence type="ECO:0000256" key="3">
    <source>
        <dbReference type="ARBA" id="ARBA00010202"/>
    </source>
</evidence>
<feature type="domain" description="GHMP kinase C-terminal" evidence="16">
    <location>
        <begin position="210"/>
        <end position="268"/>
    </location>
</feature>
<keyword evidence="8 14" id="KW-0808">Transferase</keyword>
<dbReference type="EC" id="2.7.1.71" evidence="4 14"/>
<evidence type="ECO:0000256" key="1">
    <source>
        <dbReference type="ARBA" id="ARBA00004496"/>
    </source>
</evidence>
<evidence type="ECO:0000313" key="18">
    <source>
        <dbReference type="Proteomes" id="UP000077245"/>
    </source>
</evidence>
<dbReference type="PATRIC" id="fig|49547.3.peg.1412"/>
<keyword evidence="10 14" id="KW-0418">Kinase</keyword>
<dbReference type="AlphaFoldDB" id="A0A166A961"/>
<dbReference type="InterPro" id="IPR020568">
    <property type="entry name" value="Ribosomal_Su5_D2-typ_SF"/>
</dbReference>
<dbReference type="InterPro" id="IPR014721">
    <property type="entry name" value="Ribsml_uS5_D2-typ_fold_subgr"/>
</dbReference>
<evidence type="ECO:0000256" key="12">
    <source>
        <dbReference type="ARBA" id="ARBA00023141"/>
    </source>
</evidence>
<dbReference type="STRING" id="49547.MBCUR_13190"/>
<keyword evidence="7 14" id="KW-0028">Amino-acid biosynthesis</keyword>
<dbReference type="Gene3D" id="3.30.230.10">
    <property type="match status" value="1"/>
</dbReference>
<dbReference type="GO" id="GO:0004765">
    <property type="term" value="F:shikimate kinase activity"/>
    <property type="evidence" value="ECO:0007669"/>
    <property type="project" value="UniProtKB-UniRule"/>
</dbReference>
<dbReference type="GO" id="GO:0005524">
    <property type="term" value="F:ATP binding"/>
    <property type="evidence" value="ECO:0007669"/>
    <property type="project" value="UniProtKB-UniRule"/>
</dbReference>
<dbReference type="HAMAP" id="MF_00370">
    <property type="entry name" value="Shik_kinase_arch"/>
    <property type="match status" value="1"/>
</dbReference>
<feature type="binding site" evidence="14">
    <location>
        <begin position="81"/>
        <end position="91"/>
    </location>
    <ligand>
        <name>ATP</name>
        <dbReference type="ChEBI" id="CHEBI:30616"/>
    </ligand>
</feature>
<dbReference type="InterPro" id="IPR036554">
    <property type="entry name" value="GHMP_kinase_C_sf"/>
</dbReference>
<evidence type="ECO:0000256" key="10">
    <source>
        <dbReference type="ARBA" id="ARBA00022777"/>
    </source>
</evidence>
<comment type="pathway">
    <text evidence="2 14">Metabolic intermediate biosynthesis; chorismate biosynthesis; chorismate from D-erythrose 4-phosphate and phosphoenolpyruvate: step 5/7.</text>
</comment>
<evidence type="ECO:0000256" key="5">
    <source>
        <dbReference type="ARBA" id="ARBA00013853"/>
    </source>
</evidence>
<evidence type="ECO:0000256" key="14">
    <source>
        <dbReference type="HAMAP-Rule" id="MF_00370"/>
    </source>
</evidence>
<keyword evidence="12 14" id="KW-0057">Aromatic amino acid biosynthesis</keyword>
<dbReference type="EMBL" id="LWMV01000181">
    <property type="protein sequence ID" value="KZX11732.1"/>
    <property type="molecule type" value="Genomic_DNA"/>
</dbReference>
<dbReference type="Pfam" id="PF08544">
    <property type="entry name" value="GHMP_kinases_C"/>
    <property type="match status" value="1"/>
</dbReference>
<dbReference type="NCBIfam" id="TIGR01920">
    <property type="entry name" value="Shik_kin_archae"/>
    <property type="match status" value="1"/>
</dbReference>
<dbReference type="OrthoDB" id="9602at2157"/>
<dbReference type="PIRSF" id="PIRSF005758">
    <property type="entry name" value="Shikimt_kin_arch"/>
    <property type="match status" value="1"/>
</dbReference>
<evidence type="ECO:0000259" key="15">
    <source>
        <dbReference type="Pfam" id="PF00288"/>
    </source>
</evidence>
<dbReference type="SUPFAM" id="SSF55060">
    <property type="entry name" value="GHMP Kinase, C-terminal domain"/>
    <property type="match status" value="1"/>
</dbReference>
<dbReference type="GO" id="GO:0005737">
    <property type="term" value="C:cytoplasm"/>
    <property type="evidence" value="ECO:0007669"/>
    <property type="project" value="UniProtKB-SubCell"/>
</dbReference>
<dbReference type="GO" id="GO:0008652">
    <property type="term" value="P:amino acid biosynthetic process"/>
    <property type="evidence" value="ECO:0007669"/>
    <property type="project" value="UniProtKB-KW"/>
</dbReference>
<keyword evidence="18" id="KW-1185">Reference proteome</keyword>
<dbReference type="Proteomes" id="UP000077245">
    <property type="component" value="Unassembled WGS sequence"/>
</dbReference>
<evidence type="ECO:0000256" key="7">
    <source>
        <dbReference type="ARBA" id="ARBA00022605"/>
    </source>
</evidence>
<name>A0A166A961_9EURY</name>
<evidence type="ECO:0000256" key="6">
    <source>
        <dbReference type="ARBA" id="ARBA00022490"/>
    </source>
</evidence>
<evidence type="ECO:0000256" key="4">
    <source>
        <dbReference type="ARBA" id="ARBA00012154"/>
    </source>
</evidence>
<dbReference type="GO" id="GO:0009423">
    <property type="term" value="P:chorismate biosynthetic process"/>
    <property type="evidence" value="ECO:0007669"/>
    <property type="project" value="UniProtKB-UniRule"/>
</dbReference>
<protein>
    <recommendedName>
        <fullName evidence="5 14">Shikimate kinase</fullName>
        <shortName evidence="14">SK</shortName>
        <ecNumber evidence="4 14">2.7.1.71</ecNumber>
    </recommendedName>
</protein>
<evidence type="ECO:0000256" key="9">
    <source>
        <dbReference type="ARBA" id="ARBA00022741"/>
    </source>
</evidence>
<dbReference type="PROSITE" id="PS00627">
    <property type="entry name" value="GHMP_KINASES_ATP"/>
    <property type="match status" value="1"/>
</dbReference>
<evidence type="ECO:0000256" key="13">
    <source>
        <dbReference type="ARBA" id="ARBA00048567"/>
    </source>
</evidence>
<dbReference type="PANTHER" id="PTHR20861:SF3">
    <property type="entry name" value="SHIKIMATE KINASE"/>
    <property type="match status" value="1"/>
</dbReference>
<organism evidence="17 18">
    <name type="scientific">Methanobrevibacter curvatus</name>
    <dbReference type="NCBI Taxonomy" id="49547"/>
    <lineage>
        <taxon>Archaea</taxon>
        <taxon>Methanobacteriati</taxon>
        <taxon>Methanobacteriota</taxon>
        <taxon>Methanomada group</taxon>
        <taxon>Methanobacteria</taxon>
        <taxon>Methanobacteriales</taxon>
        <taxon>Methanobacteriaceae</taxon>
        <taxon>Methanobrevibacter</taxon>
    </lineage>
</organism>
<comment type="subcellular location">
    <subcellularLocation>
        <location evidence="1 14">Cytoplasm</location>
    </subcellularLocation>
</comment>
<dbReference type="Pfam" id="PF00288">
    <property type="entry name" value="GHMP_kinases_N"/>
    <property type="match status" value="1"/>
</dbReference>
<dbReference type="InterPro" id="IPR006204">
    <property type="entry name" value="GHMP_kinase_N_dom"/>
</dbReference>
<dbReference type="UniPathway" id="UPA00053">
    <property type="reaction ID" value="UER00088"/>
</dbReference>
<evidence type="ECO:0000256" key="2">
    <source>
        <dbReference type="ARBA" id="ARBA00004842"/>
    </source>
</evidence>
<dbReference type="RefSeq" id="WP_067091795.1">
    <property type="nucleotide sequence ID" value="NZ_LWMV01000181.1"/>
</dbReference>
<keyword evidence="11 14" id="KW-0067">ATP-binding</keyword>
<evidence type="ECO:0000259" key="16">
    <source>
        <dbReference type="Pfam" id="PF08544"/>
    </source>
</evidence>
<comment type="catalytic activity">
    <reaction evidence="13 14">
        <text>shikimate + ATP = 3-phosphoshikimate + ADP + H(+)</text>
        <dbReference type="Rhea" id="RHEA:13121"/>
        <dbReference type="ChEBI" id="CHEBI:15378"/>
        <dbReference type="ChEBI" id="CHEBI:30616"/>
        <dbReference type="ChEBI" id="CHEBI:36208"/>
        <dbReference type="ChEBI" id="CHEBI:145989"/>
        <dbReference type="ChEBI" id="CHEBI:456216"/>
        <dbReference type="EC" id="2.7.1.71"/>
    </reaction>
</comment>
<accession>A0A166A961</accession>